<dbReference type="Pfam" id="PF02120">
    <property type="entry name" value="Flg_hook"/>
    <property type="match status" value="1"/>
</dbReference>
<feature type="region of interest" description="Disordered" evidence="1">
    <location>
        <begin position="408"/>
        <end position="468"/>
    </location>
</feature>
<feature type="region of interest" description="Disordered" evidence="1">
    <location>
        <begin position="145"/>
        <end position="201"/>
    </location>
</feature>
<feature type="region of interest" description="Disordered" evidence="1">
    <location>
        <begin position="216"/>
        <end position="273"/>
    </location>
</feature>
<organism evidence="3 4">
    <name type="scientific">Ollibium composti</name>
    <dbReference type="NCBI Taxonomy" id="2675109"/>
    <lineage>
        <taxon>Bacteria</taxon>
        <taxon>Pseudomonadati</taxon>
        <taxon>Pseudomonadota</taxon>
        <taxon>Alphaproteobacteria</taxon>
        <taxon>Hyphomicrobiales</taxon>
        <taxon>Phyllobacteriaceae</taxon>
        <taxon>Ollibium</taxon>
    </lineage>
</organism>
<dbReference type="Gene3D" id="3.30.750.140">
    <property type="match status" value="1"/>
</dbReference>
<feature type="compositionally biased region" description="Basic and acidic residues" evidence="1">
    <location>
        <begin position="54"/>
        <end position="63"/>
    </location>
</feature>
<evidence type="ECO:0000256" key="1">
    <source>
        <dbReference type="SAM" id="MobiDB-lite"/>
    </source>
</evidence>
<feature type="compositionally biased region" description="Basic and acidic residues" evidence="1">
    <location>
        <begin position="31"/>
        <end position="44"/>
    </location>
</feature>
<feature type="compositionally biased region" description="Low complexity" evidence="1">
    <location>
        <begin position="408"/>
        <end position="417"/>
    </location>
</feature>
<sequence>MTVTMTTTPPGMATGPSGSAPAREPAPGEPAFRDVLDGKDRSTADTKTTPESAARIRSDEDGRAAGAAHEKHRHGKHRDDADTAQDTPPLRDRLPLLISLNRLGAAKDGQPGAVDDGKRNEAADKNATVDDGTAIAASMMLDAAAGNSAKAGERKADAASPAERIAQQDPPAGKTEPEAKTHPATAQAADAATRAAIHLQPEQAAAGKRLALPGAAVAGTSETEGVTDAPLTDASDASKDAPPPRIREVSPERKGADGDASQQRAGERRQDETLRTVAVTASQSFAAPASHPMSQTTAALVATISADNGFRQAAAMQAATPSVALPTHVLKIELRPADLGSVTASLRMTGQQLTVELKPETHEAYRRLEAEKDDIAKSLKRLGLGVDSVTVLQPQMAATPAARADAASSATAAPYRDSSSFQPGNPNGDGAAGRQAGHQSERNGNDGRQDAPRNAQASRIGTGGNLFI</sequence>
<keyword evidence="4" id="KW-1185">Reference proteome</keyword>
<dbReference type="Proteomes" id="UP000306441">
    <property type="component" value="Unassembled WGS sequence"/>
</dbReference>
<gene>
    <name evidence="3" type="ORF">E6C48_09060</name>
</gene>
<evidence type="ECO:0000259" key="2">
    <source>
        <dbReference type="Pfam" id="PF02120"/>
    </source>
</evidence>
<feature type="compositionally biased region" description="Basic and acidic residues" evidence="1">
    <location>
        <begin position="245"/>
        <end position="257"/>
    </location>
</feature>
<dbReference type="RefSeq" id="WP_136356297.1">
    <property type="nucleotide sequence ID" value="NZ_SSNY01000004.1"/>
</dbReference>
<feature type="domain" description="Flagellar hook-length control protein-like C-terminal" evidence="2">
    <location>
        <begin position="328"/>
        <end position="393"/>
    </location>
</feature>
<feature type="compositionally biased region" description="Low complexity" evidence="1">
    <location>
        <begin position="1"/>
        <end position="25"/>
    </location>
</feature>
<comment type="caution">
    <text evidence="3">The sequence shown here is derived from an EMBL/GenBank/DDBJ whole genome shotgun (WGS) entry which is preliminary data.</text>
</comment>
<name>A0ABY2Q8D0_9HYPH</name>
<feature type="compositionally biased region" description="Basic and acidic residues" evidence="1">
    <location>
        <begin position="439"/>
        <end position="451"/>
    </location>
</feature>
<feature type="compositionally biased region" description="Low complexity" evidence="1">
    <location>
        <begin position="182"/>
        <end position="196"/>
    </location>
</feature>
<dbReference type="EMBL" id="SSNY01000004">
    <property type="protein sequence ID" value="THF57885.1"/>
    <property type="molecule type" value="Genomic_DNA"/>
</dbReference>
<protein>
    <recommendedName>
        <fullName evidence="2">Flagellar hook-length control protein-like C-terminal domain-containing protein</fullName>
    </recommendedName>
</protein>
<evidence type="ECO:0000313" key="3">
    <source>
        <dbReference type="EMBL" id="THF57885.1"/>
    </source>
</evidence>
<proteinExistence type="predicted"/>
<reference evidence="3 4" key="1">
    <citation type="submission" date="2019-04" db="EMBL/GenBank/DDBJ databases">
        <title>Mesorhizobium composti sp. nov., isolated from compost.</title>
        <authorList>
            <person name="Lin S.-Y."/>
            <person name="Hameed A."/>
            <person name="Hsieh Y.-T."/>
            <person name="Young C.-C."/>
        </authorList>
    </citation>
    <scope>NUCLEOTIDE SEQUENCE [LARGE SCALE GENOMIC DNA]</scope>
    <source>
        <strain evidence="3 4">CC-YTH430</strain>
    </source>
</reference>
<feature type="compositionally biased region" description="Basic and acidic residues" evidence="1">
    <location>
        <begin position="115"/>
        <end position="128"/>
    </location>
</feature>
<dbReference type="InterPro" id="IPR038610">
    <property type="entry name" value="FliK-like_C_sf"/>
</dbReference>
<evidence type="ECO:0000313" key="4">
    <source>
        <dbReference type="Proteomes" id="UP000306441"/>
    </source>
</evidence>
<accession>A0ABY2Q8D0</accession>
<feature type="region of interest" description="Disordered" evidence="1">
    <location>
        <begin position="1"/>
        <end position="128"/>
    </location>
</feature>
<dbReference type="InterPro" id="IPR021136">
    <property type="entry name" value="Flagellar_hook_control-like_C"/>
</dbReference>